<dbReference type="Proteomes" id="UP000035642">
    <property type="component" value="Unassembled WGS sequence"/>
</dbReference>
<dbReference type="WBParaSite" id="ACAC_0000836601-mRNA-1">
    <property type="protein sequence ID" value="ACAC_0000836601-mRNA-1"/>
    <property type="gene ID" value="ACAC_0000836601"/>
</dbReference>
<dbReference type="GO" id="GO:0003676">
    <property type="term" value="F:nucleic acid binding"/>
    <property type="evidence" value="ECO:0007669"/>
    <property type="project" value="InterPro"/>
</dbReference>
<dbReference type="STRING" id="6313.A0A158P9K8"/>
<evidence type="ECO:0000313" key="2">
    <source>
        <dbReference type="Proteomes" id="UP000035642"/>
    </source>
</evidence>
<dbReference type="InterPro" id="IPR036397">
    <property type="entry name" value="RNaseH_sf"/>
</dbReference>
<sequence length="230" mass="26116">MSSTENNTKQGRLSTAERLVYWQGKRVQDPEQCGNTRGYDHVDNDDEAFFSMVLLVQAPDLLVMNGRYFYFLGLFNGGGETLFAIHVISFSFSTNRRDIHVFFRSSGTIKDIMPRQVLDFTFVVKVVCRLLIFCATENDHFLDGIVMCDAKVDTVRQSVTFNSMLGLRSGCIALLKAEIAPILLHKNARSQFAKPALQKMNELRYETSPHPPKSPVLPFTDYHFSNFLGE</sequence>
<name>A0A158P9K8_ANGCA</name>
<reference evidence="2" key="1">
    <citation type="submission" date="2012-09" db="EMBL/GenBank/DDBJ databases">
        <authorList>
            <person name="Martin A.A."/>
        </authorList>
    </citation>
    <scope>NUCLEOTIDE SEQUENCE</scope>
</reference>
<keyword evidence="1" id="KW-1133">Transmembrane helix</keyword>
<keyword evidence="2" id="KW-1185">Reference proteome</keyword>
<dbReference type="Gene3D" id="3.30.420.10">
    <property type="entry name" value="Ribonuclease H-like superfamily/Ribonuclease H"/>
    <property type="match status" value="1"/>
</dbReference>
<organism evidence="2 3">
    <name type="scientific">Angiostrongylus cantonensis</name>
    <name type="common">Rat lungworm</name>
    <dbReference type="NCBI Taxonomy" id="6313"/>
    <lineage>
        <taxon>Eukaryota</taxon>
        <taxon>Metazoa</taxon>
        <taxon>Ecdysozoa</taxon>
        <taxon>Nematoda</taxon>
        <taxon>Chromadorea</taxon>
        <taxon>Rhabditida</taxon>
        <taxon>Rhabditina</taxon>
        <taxon>Rhabditomorpha</taxon>
        <taxon>Strongyloidea</taxon>
        <taxon>Metastrongylidae</taxon>
        <taxon>Angiostrongylus</taxon>
    </lineage>
</organism>
<keyword evidence="1" id="KW-0812">Transmembrane</keyword>
<protein>
    <submittedName>
        <fullName evidence="3">Uncharacterized protein</fullName>
    </submittedName>
</protein>
<evidence type="ECO:0000256" key="1">
    <source>
        <dbReference type="SAM" id="Phobius"/>
    </source>
</evidence>
<accession>A0A158P9K8</accession>
<evidence type="ECO:0000313" key="3">
    <source>
        <dbReference type="WBParaSite" id="ACAC_0000836601-mRNA-1"/>
    </source>
</evidence>
<reference evidence="3" key="2">
    <citation type="submission" date="2016-04" db="UniProtKB">
        <authorList>
            <consortium name="WormBaseParasite"/>
        </authorList>
    </citation>
    <scope>IDENTIFICATION</scope>
</reference>
<keyword evidence="1" id="KW-0472">Membrane</keyword>
<proteinExistence type="predicted"/>
<feature type="transmembrane region" description="Helical" evidence="1">
    <location>
        <begin position="68"/>
        <end position="88"/>
    </location>
</feature>
<dbReference type="AlphaFoldDB" id="A0A158P9K8"/>